<comment type="caution">
    <text evidence="1">The sequence shown here is derived from an EMBL/GenBank/DDBJ whole genome shotgun (WGS) entry which is preliminary data.</text>
</comment>
<dbReference type="AlphaFoldDB" id="A0A7W7KDA0"/>
<accession>A0A7W7KDA0</accession>
<gene>
    <name evidence="1" type="ORF">HNO88_004074</name>
</gene>
<keyword evidence="2" id="KW-1185">Reference proteome</keyword>
<sequence>MLTKYHPKATILSRMEARAFIIDKERTEAGSRSSEGAVIYQVEFGNISRAWFTP</sequence>
<protein>
    <submittedName>
        <fullName evidence="1">Uncharacterized protein</fullName>
    </submittedName>
</protein>
<name>A0A7W7KDA0_9SPHN</name>
<reference evidence="1 2" key="1">
    <citation type="submission" date="2020-08" db="EMBL/GenBank/DDBJ databases">
        <title>Functional genomics of gut bacteria from endangered species of beetles.</title>
        <authorList>
            <person name="Carlos-Shanley C."/>
        </authorList>
    </citation>
    <scope>NUCLEOTIDE SEQUENCE [LARGE SCALE GENOMIC DNA]</scope>
    <source>
        <strain evidence="1 2">S00245</strain>
    </source>
</reference>
<organism evidence="1 2">
    <name type="scientific">Novosphingobium chloroacetimidivorans</name>
    <dbReference type="NCBI Taxonomy" id="1428314"/>
    <lineage>
        <taxon>Bacteria</taxon>
        <taxon>Pseudomonadati</taxon>
        <taxon>Pseudomonadota</taxon>
        <taxon>Alphaproteobacteria</taxon>
        <taxon>Sphingomonadales</taxon>
        <taxon>Sphingomonadaceae</taxon>
        <taxon>Novosphingobium</taxon>
    </lineage>
</organism>
<dbReference type="Proteomes" id="UP000555448">
    <property type="component" value="Unassembled WGS sequence"/>
</dbReference>
<dbReference type="EMBL" id="JACHLR010000029">
    <property type="protein sequence ID" value="MBB4860729.1"/>
    <property type="molecule type" value="Genomic_DNA"/>
</dbReference>
<dbReference type="Gene3D" id="3.10.450.50">
    <property type="match status" value="1"/>
</dbReference>
<evidence type="ECO:0000313" key="1">
    <source>
        <dbReference type="EMBL" id="MBB4860729.1"/>
    </source>
</evidence>
<proteinExistence type="predicted"/>
<evidence type="ECO:0000313" key="2">
    <source>
        <dbReference type="Proteomes" id="UP000555448"/>
    </source>
</evidence>